<name>A0A183LEV8_9TREM</name>
<dbReference type="InterPro" id="IPR045609">
    <property type="entry name" value="DUF6451"/>
</dbReference>
<gene>
    <name evidence="1" type="ORF">SMRZ_LOCUS2333</name>
</gene>
<evidence type="ECO:0000313" key="2">
    <source>
        <dbReference type="Proteomes" id="UP000277204"/>
    </source>
</evidence>
<dbReference type="Proteomes" id="UP000277204">
    <property type="component" value="Unassembled WGS sequence"/>
</dbReference>
<dbReference type="EMBL" id="UZAI01000586">
    <property type="protein sequence ID" value="VDO54608.1"/>
    <property type="molecule type" value="Genomic_DNA"/>
</dbReference>
<keyword evidence="2" id="KW-1185">Reference proteome</keyword>
<proteinExistence type="predicted"/>
<sequence length="165" mass="18845">MRLDDLDLALLSHTLQQMQVTTASVAVSLNIHKGKSKILKYSTENINLNTFGEVPEEVETFIYLSSIIDKQGGFDADVTVRIDKARTAFLQLEGIWNSRKLSAIIKVRIFSRNVRKVLLYGAQIWGTTITIIKVVQLSTQDTEYPLAEYHQQQLTEREQTSFQLR</sequence>
<protein>
    <submittedName>
        <fullName evidence="1">Uncharacterized protein</fullName>
    </submittedName>
</protein>
<dbReference type="PANTHER" id="PTHR47027:SF25">
    <property type="entry name" value="REVERSE TRANSCRIPTASE DOMAIN-CONTAINING PROTEIN"/>
    <property type="match status" value="1"/>
</dbReference>
<dbReference type="PANTHER" id="PTHR47027">
    <property type="entry name" value="REVERSE TRANSCRIPTASE DOMAIN-CONTAINING PROTEIN"/>
    <property type="match status" value="1"/>
</dbReference>
<dbReference type="AlphaFoldDB" id="A0A183LEV8"/>
<organism evidence="1 2">
    <name type="scientific">Schistosoma margrebowiei</name>
    <dbReference type="NCBI Taxonomy" id="48269"/>
    <lineage>
        <taxon>Eukaryota</taxon>
        <taxon>Metazoa</taxon>
        <taxon>Spiralia</taxon>
        <taxon>Lophotrochozoa</taxon>
        <taxon>Platyhelminthes</taxon>
        <taxon>Trematoda</taxon>
        <taxon>Digenea</taxon>
        <taxon>Strigeidida</taxon>
        <taxon>Schistosomatoidea</taxon>
        <taxon>Schistosomatidae</taxon>
        <taxon>Schistosoma</taxon>
    </lineage>
</organism>
<dbReference type="Pfam" id="PF20049">
    <property type="entry name" value="DUF6451"/>
    <property type="match status" value="1"/>
</dbReference>
<accession>A0A183LEV8</accession>
<reference evidence="1 2" key="1">
    <citation type="submission" date="2018-11" db="EMBL/GenBank/DDBJ databases">
        <authorList>
            <consortium name="Pathogen Informatics"/>
        </authorList>
    </citation>
    <scope>NUCLEOTIDE SEQUENCE [LARGE SCALE GENOMIC DNA]</scope>
    <source>
        <strain evidence="1 2">Zambia</strain>
    </source>
</reference>
<evidence type="ECO:0000313" key="1">
    <source>
        <dbReference type="EMBL" id="VDO54608.1"/>
    </source>
</evidence>